<organism evidence="4 5">
    <name type="scientific">Psychroflexus planctonicus</name>
    <dbReference type="NCBI Taxonomy" id="1526575"/>
    <lineage>
        <taxon>Bacteria</taxon>
        <taxon>Pseudomonadati</taxon>
        <taxon>Bacteroidota</taxon>
        <taxon>Flavobacteriia</taxon>
        <taxon>Flavobacteriales</taxon>
        <taxon>Flavobacteriaceae</taxon>
        <taxon>Psychroflexus</taxon>
    </lineage>
</organism>
<sequence>MEKEEIIYGAHSVIEALKSEKSIEKIILNKGQRNEFYEEITQLAKEQQVKVSFVPQVKFRKYENLNHQEIIAFTSPVKFADFETIIESILSKKESVLFLVLDGVTDVRNLGSIIRTAECTGVDAIILPKNNSAGVNKDTVKTSAGAIFKIPICKVDHVHDALFYFQSSGIQLIAATEKTDNYIYNQEVNAKVALVMGDENKGISNATLKQVDAKVKLPLLGSIESLNVSVACGAMLYEIVRRKTQ</sequence>
<keyword evidence="2" id="KW-0808">Transferase</keyword>
<dbReference type="EMBL" id="BMGM01000001">
    <property type="protein sequence ID" value="GGE24017.1"/>
    <property type="molecule type" value="Genomic_DNA"/>
</dbReference>
<feature type="domain" description="RNA 2-O ribose methyltransferase substrate binding" evidence="3">
    <location>
        <begin position="6"/>
        <end position="80"/>
    </location>
</feature>
<name>A0ABQ1SDS7_9FLAO</name>
<evidence type="ECO:0000256" key="2">
    <source>
        <dbReference type="ARBA" id="ARBA00022679"/>
    </source>
</evidence>
<proteinExistence type="predicted"/>
<dbReference type="Pfam" id="PF00588">
    <property type="entry name" value="SpoU_methylase"/>
    <property type="match status" value="1"/>
</dbReference>
<protein>
    <submittedName>
        <fullName evidence="4">23S rRNA (Guanosine(2251)-2'-O)-methyltransferase RlmB</fullName>
    </submittedName>
</protein>
<reference evidence="5" key="1">
    <citation type="journal article" date="2019" name="Int. J. Syst. Evol. Microbiol.">
        <title>The Global Catalogue of Microorganisms (GCM) 10K type strain sequencing project: providing services to taxonomists for standard genome sequencing and annotation.</title>
        <authorList>
            <consortium name="The Broad Institute Genomics Platform"/>
            <consortium name="The Broad Institute Genome Sequencing Center for Infectious Disease"/>
            <person name="Wu L."/>
            <person name="Ma J."/>
        </authorList>
    </citation>
    <scope>NUCLEOTIDE SEQUENCE [LARGE SCALE GENOMIC DNA]</scope>
    <source>
        <strain evidence="5">CGMCC 1.12931</strain>
    </source>
</reference>
<dbReference type="InterPro" id="IPR001537">
    <property type="entry name" value="SpoU_MeTrfase"/>
</dbReference>
<dbReference type="CDD" id="cd18103">
    <property type="entry name" value="SpoU-like_RlmB"/>
    <property type="match status" value="1"/>
</dbReference>
<dbReference type="InterPro" id="IPR029026">
    <property type="entry name" value="tRNA_m1G_MTases_N"/>
</dbReference>
<evidence type="ECO:0000313" key="4">
    <source>
        <dbReference type="EMBL" id="GGE24017.1"/>
    </source>
</evidence>
<dbReference type="PANTHER" id="PTHR46429:SF1">
    <property type="entry name" value="23S RRNA (GUANOSINE-2'-O-)-METHYLTRANSFERASE RLMB"/>
    <property type="match status" value="1"/>
</dbReference>
<dbReference type="SUPFAM" id="SSF55315">
    <property type="entry name" value="L30e-like"/>
    <property type="match status" value="1"/>
</dbReference>
<gene>
    <name evidence="4" type="ORF">GCM10010832_00880</name>
</gene>
<keyword evidence="5" id="KW-1185">Reference proteome</keyword>
<dbReference type="Pfam" id="PF08032">
    <property type="entry name" value="SpoU_sub_bind"/>
    <property type="match status" value="1"/>
</dbReference>
<evidence type="ECO:0000256" key="1">
    <source>
        <dbReference type="ARBA" id="ARBA00022603"/>
    </source>
</evidence>
<dbReference type="InterPro" id="IPR004441">
    <property type="entry name" value="rRNA_MeTrfase_TrmH"/>
</dbReference>
<dbReference type="RefSeq" id="WP_188457108.1">
    <property type="nucleotide sequence ID" value="NZ_BMGM01000001.1"/>
</dbReference>
<dbReference type="SMART" id="SM00967">
    <property type="entry name" value="SpoU_sub_bind"/>
    <property type="match status" value="1"/>
</dbReference>
<dbReference type="SUPFAM" id="SSF75217">
    <property type="entry name" value="alpha/beta knot"/>
    <property type="match status" value="1"/>
</dbReference>
<dbReference type="PANTHER" id="PTHR46429">
    <property type="entry name" value="23S RRNA (GUANOSINE-2'-O-)-METHYLTRANSFERASE RLMB"/>
    <property type="match status" value="1"/>
</dbReference>
<dbReference type="InterPro" id="IPR029028">
    <property type="entry name" value="Alpha/beta_knot_MTases"/>
</dbReference>
<comment type="caution">
    <text evidence="4">The sequence shown here is derived from an EMBL/GenBank/DDBJ whole genome shotgun (WGS) entry which is preliminary data.</text>
</comment>
<keyword evidence="1" id="KW-0489">Methyltransferase</keyword>
<dbReference type="Gene3D" id="3.30.1330.30">
    <property type="match status" value="1"/>
</dbReference>
<dbReference type="NCBIfam" id="TIGR00186">
    <property type="entry name" value="rRNA_methyl_3"/>
    <property type="match status" value="1"/>
</dbReference>
<dbReference type="InterPro" id="IPR029064">
    <property type="entry name" value="Ribosomal_eL30-like_sf"/>
</dbReference>
<evidence type="ECO:0000313" key="5">
    <source>
        <dbReference type="Proteomes" id="UP000599179"/>
    </source>
</evidence>
<accession>A0ABQ1SDS7</accession>
<evidence type="ECO:0000259" key="3">
    <source>
        <dbReference type="SMART" id="SM00967"/>
    </source>
</evidence>
<dbReference type="Gene3D" id="3.40.1280.10">
    <property type="match status" value="1"/>
</dbReference>
<dbReference type="InterPro" id="IPR013123">
    <property type="entry name" value="SpoU_subst-bd"/>
</dbReference>
<dbReference type="Proteomes" id="UP000599179">
    <property type="component" value="Unassembled WGS sequence"/>
</dbReference>